<feature type="region of interest" description="Disordered" evidence="1">
    <location>
        <begin position="1"/>
        <end position="20"/>
    </location>
</feature>
<dbReference type="RefSeq" id="WP_123419138.1">
    <property type="nucleotide sequence ID" value="NZ_MOCA01000006.1"/>
</dbReference>
<dbReference type="AlphaFoldDB" id="A0A423NKU5"/>
<evidence type="ECO:0000313" key="3">
    <source>
        <dbReference type="Proteomes" id="UP000284207"/>
    </source>
</evidence>
<proteinExistence type="predicted"/>
<evidence type="ECO:0000313" key="2">
    <source>
        <dbReference type="EMBL" id="RON98887.1"/>
    </source>
</evidence>
<feature type="compositionally biased region" description="Polar residues" evidence="1">
    <location>
        <begin position="1"/>
        <end position="17"/>
    </location>
</feature>
<gene>
    <name evidence="2" type="ORF">BK674_15675</name>
</gene>
<name>A0A423NKU5_9PSED</name>
<reference evidence="2 3" key="1">
    <citation type="submission" date="2016-10" db="EMBL/GenBank/DDBJ databases">
        <title>Comparative genome analysis of multiple Pseudomonas spp. focuses on biocontrol and plant growth promoting traits.</title>
        <authorList>
            <person name="Tao X.-Y."/>
            <person name="Taylor C.G."/>
        </authorList>
    </citation>
    <scope>NUCLEOTIDE SEQUENCE [LARGE SCALE GENOMIC DNA]</scope>
    <source>
        <strain evidence="2 3">36B3</strain>
    </source>
</reference>
<evidence type="ECO:0000256" key="1">
    <source>
        <dbReference type="SAM" id="MobiDB-lite"/>
    </source>
</evidence>
<comment type="caution">
    <text evidence="2">The sequence shown here is derived from an EMBL/GenBank/DDBJ whole genome shotgun (WGS) entry which is preliminary data.</text>
</comment>
<accession>A0A423NKU5</accession>
<dbReference type="Proteomes" id="UP000284207">
    <property type="component" value="Unassembled WGS sequence"/>
</dbReference>
<sequence length="98" mass="10639">MQAQNLSDSGSKANTLINGDPHSRHLMAIKIVGTALFDYQVRKTEIARIRLECLTTFAKELGDIDAAEFAVVAQLLANNSTANLIPIDRPHPLEGIAL</sequence>
<organism evidence="2 3">
    <name type="scientific">Pseudomonas moraviensis</name>
    <dbReference type="NCBI Taxonomy" id="321662"/>
    <lineage>
        <taxon>Bacteria</taxon>
        <taxon>Pseudomonadati</taxon>
        <taxon>Pseudomonadota</taxon>
        <taxon>Gammaproteobacteria</taxon>
        <taxon>Pseudomonadales</taxon>
        <taxon>Pseudomonadaceae</taxon>
        <taxon>Pseudomonas</taxon>
    </lineage>
</organism>
<dbReference type="EMBL" id="MOCA01000006">
    <property type="protein sequence ID" value="RON98887.1"/>
    <property type="molecule type" value="Genomic_DNA"/>
</dbReference>
<protein>
    <submittedName>
        <fullName evidence="2">Uncharacterized protein</fullName>
    </submittedName>
</protein>